<evidence type="ECO:0000313" key="7">
    <source>
        <dbReference type="RefSeq" id="XP_008291796.1"/>
    </source>
</evidence>
<name>A0A3B5BDU0_9TELE</name>
<dbReference type="CTD" id="124044"/>
<dbReference type="RefSeq" id="XP_008291796.1">
    <property type="nucleotide sequence ID" value="XM_008293574.1"/>
</dbReference>
<dbReference type="OrthoDB" id="9837000at2759"/>
<dbReference type="STRING" id="144197.ENSSPAP00000031215"/>
<feature type="region of interest" description="Disordered" evidence="2">
    <location>
        <begin position="244"/>
        <end position="318"/>
    </location>
</feature>
<dbReference type="GeneID" id="103365986"/>
<dbReference type="PANTHER" id="PTHR15326">
    <property type="entry name" value="SPERMATOGENESIS-ASSOCIATED PROTEIN 2/TAMOZHENNIC"/>
    <property type="match status" value="1"/>
</dbReference>
<organism evidence="4">
    <name type="scientific">Stegastes partitus</name>
    <name type="common">bicolor damselfish</name>
    <dbReference type="NCBI Taxonomy" id="144197"/>
    <lineage>
        <taxon>Eukaryota</taxon>
        <taxon>Metazoa</taxon>
        <taxon>Chordata</taxon>
        <taxon>Craniata</taxon>
        <taxon>Vertebrata</taxon>
        <taxon>Euteleostomi</taxon>
        <taxon>Actinopterygii</taxon>
        <taxon>Neopterygii</taxon>
        <taxon>Teleostei</taxon>
        <taxon>Neoteleostei</taxon>
        <taxon>Acanthomorphata</taxon>
        <taxon>Ovalentaria</taxon>
        <taxon>Pomacentridae</taxon>
        <taxon>Stegastes</taxon>
    </lineage>
</organism>
<feature type="domain" description="Spermatogenesis-associated protein 2 PUB-like" evidence="3">
    <location>
        <begin position="82"/>
        <end position="207"/>
    </location>
</feature>
<reference evidence="6 7" key="2">
    <citation type="submission" date="2025-04" db="UniProtKB">
        <authorList>
            <consortium name="RefSeq"/>
        </authorList>
    </citation>
    <scope>IDENTIFICATION</scope>
</reference>
<dbReference type="Pfam" id="PF21388">
    <property type="entry name" value="SPATA2_PUB-like"/>
    <property type="match status" value="1"/>
</dbReference>
<gene>
    <name evidence="6 7" type="primary">spata2l</name>
</gene>
<evidence type="ECO:0000313" key="4">
    <source>
        <dbReference type="Ensembl" id="ENSSPAP00000031215.1"/>
    </source>
</evidence>
<reference evidence="4" key="1">
    <citation type="submission" date="2023-09" db="UniProtKB">
        <authorList>
            <consortium name="Ensembl"/>
        </authorList>
    </citation>
    <scope>IDENTIFICATION</scope>
</reference>
<dbReference type="Gene3D" id="1.20.58.2190">
    <property type="match status" value="1"/>
</dbReference>
<accession>A0A3B5BDU0</accession>
<dbReference type="AlphaFoldDB" id="A0A3B5BDU0"/>
<evidence type="ECO:0000259" key="3">
    <source>
        <dbReference type="Pfam" id="PF21388"/>
    </source>
</evidence>
<protein>
    <submittedName>
        <fullName evidence="4">Spermatogenesis associated 2 like</fullName>
    </submittedName>
    <submittedName>
        <fullName evidence="6 7">Spermatogenesis-associated protein 2-like protein</fullName>
    </submittedName>
</protein>
<dbReference type="RefSeq" id="XP_008291795.1">
    <property type="nucleotide sequence ID" value="XM_008293573.1"/>
</dbReference>
<keyword evidence="5" id="KW-1185">Reference proteome</keyword>
<comment type="similarity">
    <text evidence="1">Belongs to the SPATA2 family.</text>
</comment>
<dbReference type="InterPro" id="IPR048839">
    <property type="entry name" value="SPATA2_PUB-like"/>
</dbReference>
<dbReference type="Proteomes" id="UP000694891">
    <property type="component" value="Unplaced"/>
</dbReference>
<dbReference type="GeneTree" id="ENSGT00530000063956"/>
<dbReference type="PANTHER" id="PTHR15326:SF7">
    <property type="entry name" value="SPERMATOGENESIS-ASSOCIATED PROTEIN 2-LIKE PROTEIN"/>
    <property type="match status" value="1"/>
</dbReference>
<evidence type="ECO:0000256" key="2">
    <source>
        <dbReference type="SAM" id="MobiDB-lite"/>
    </source>
</evidence>
<dbReference type="GO" id="GO:0005737">
    <property type="term" value="C:cytoplasm"/>
    <property type="evidence" value="ECO:0007669"/>
    <property type="project" value="TreeGrafter"/>
</dbReference>
<evidence type="ECO:0000313" key="6">
    <source>
        <dbReference type="RefSeq" id="XP_008291795.1"/>
    </source>
</evidence>
<feature type="compositionally biased region" description="Low complexity" evidence="2">
    <location>
        <begin position="290"/>
        <end position="299"/>
    </location>
</feature>
<sequence length="495" mass="53860">MSASRQRARDLVGVYDLSLERQIVGGGCSLALRDEDLWRQVEELLRAGDAQETHCLGLDPLRVMEESLKAAASGGRRPRARGGLRGLAKAFEVLEQAALNLYLGPWRDEYRVIKMYSGLFTHHIAPVLSPPQIQKLFGLLGYQLNPARPEQLRLHPARTGAGSLDDLLRLSCAFFVARCECRLLLAALGKHDGDVQWELSLVRERQQGGSLQAALDATQRTLEAEQPLMEPFDRDVDLYQDEQVNGQQQQPVAADDCGPHSVTWTTPSSASPPTAGTHSNGATSPPPEPEASWSSIVSRRPSRRPGPESRFDAADSPLPEATEADQLCSCLQAPHLGLRRCIECDALHDASCASLEVCRMSSHSVTFSGEAAGAASPQRASPTVMASLTLHDEPTAPSPALQPISYHDCCDLTRLNPELLCRSCSVFHAGSCREGSLCQAGHDVQPLGVCSCGRLCSRRPLVLCRYCGNEYCNPCWYRNPVSCSCGQTFDQSTSV</sequence>
<evidence type="ECO:0000256" key="1">
    <source>
        <dbReference type="ARBA" id="ARBA00038142"/>
    </source>
</evidence>
<dbReference type="Ensembl" id="ENSSPAT00000031715.1">
    <property type="protein sequence ID" value="ENSSPAP00000031215.1"/>
    <property type="gene ID" value="ENSSPAG00000023402.1"/>
</dbReference>
<proteinExistence type="inferred from homology"/>
<feature type="compositionally biased region" description="Low complexity" evidence="2">
    <location>
        <begin position="265"/>
        <end position="275"/>
    </location>
</feature>
<evidence type="ECO:0000313" key="5">
    <source>
        <dbReference type="Proteomes" id="UP000694891"/>
    </source>
</evidence>